<reference evidence="2" key="1">
    <citation type="journal article" date="2022" name="Mol. Ecol. Resour.">
        <title>The genomes of chicory, endive, great burdock and yacon provide insights into Asteraceae palaeo-polyploidization history and plant inulin production.</title>
        <authorList>
            <person name="Fan W."/>
            <person name="Wang S."/>
            <person name="Wang H."/>
            <person name="Wang A."/>
            <person name="Jiang F."/>
            <person name="Liu H."/>
            <person name="Zhao H."/>
            <person name="Xu D."/>
            <person name="Zhang Y."/>
        </authorList>
    </citation>
    <scope>NUCLEOTIDE SEQUENCE [LARGE SCALE GENOMIC DNA]</scope>
    <source>
        <strain evidence="2">cv. Niubang</strain>
    </source>
</reference>
<evidence type="ECO:0000313" key="1">
    <source>
        <dbReference type="EMBL" id="KAI3746857.1"/>
    </source>
</evidence>
<organism evidence="1 2">
    <name type="scientific">Arctium lappa</name>
    <name type="common">Greater burdock</name>
    <name type="synonym">Lappa major</name>
    <dbReference type="NCBI Taxonomy" id="4217"/>
    <lineage>
        <taxon>Eukaryota</taxon>
        <taxon>Viridiplantae</taxon>
        <taxon>Streptophyta</taxon>
        <taxon>Embryophyta</taxon>
        <taxon>Tracheophyta</taxon>
        <taxon>Spermatophyta</taxon>
        <taxon>Magnoliopsida</taxon>
        <taxon>eudicotyledons</taxon>
        <taxon>Gunneridae</taxon>
        <taxon>Pentapetalae</taxon>
        <taxon>asterids</taxon>
        <taxon>campanulids</taxon>
        <taxon>Asterales</taxon>
        <taxon>Asteraceae</taxon>
        <taxon>Carduoideae</taxon>
        <taxon>Cardueae</taxon>
        <taxon>Arctiinae</taxon>
        <taxon>Arctium</taxon>
    </lineage>
</organism>
<keyword evidence="2" id="KW-1185">Reference proteome</keyword>
<reference evidence="1 2" key="2">
    <citation type="journal article" date="2022" name="Mol. Ecol. Resour.">
        <title>The genomes of chicory, endive, great burdock and yacon provide insights into Asteraceae paleo-polyploidization history and plant inulin production.</title>
        <authorList>
            <person name="Fan W."/>
            <person name="Wang S."/>
            <person name="Wang H."/>
            <person name="Wang A."/>
            <person name="Jiang F."/>
            <person name="Liu H."/>
            <person name="Zhao H."/>
            <person name="Xu D."/>
            <person name="Zhang Y."/>
        </authorList>
    </citation>
    <scope>NUCLEOTIDE SEQUENCE [LARGE SCALE GENOMIC DNA]</scope>
    <source>
        <strain evidence="2">cv. Niubang</strain>
    </source>
</reference>
<protein>
    <submittedName>
        <fullName evidence="1">Uncharacterized protein</fullName>
    </submittedName>
</protein>
<accession>A0ACB9DJW6</accession>
<name>A0ACB9DJW6_ARCLA</name>
<sequence>MKRNTDSSPSGKGEEKPILVTTSSRVKVILPSVRLDAHKQTTVKDKSCSSPSKSNCSKSKKQVGISKSSMASKGSKSPMKDKSPKSHVKAKSPKRKDRIGVVDNSRKTRTPDRGNTCDSPASNSEFPCSMTTRSHTYKKKESNVTRKAEGDSCIKKNLAKKCVKMGWRTQFPGKRVRISDVMKRIEDSEGADLQFKINFLMLFICTMAECNSCGYCNPSVLTYITNETDISKIDWSKYVLDCLRTSKDLWRSLF</sequence>
<evidence type="ECO:0000313" key="2">
    <source>
        <dbReference type="Proteomes" id="UP001055879"/>
    </source>
</evidence>
<comment type="caution">
    <text evidence="1">The sequence shown here is derived from an EMBL/GenBank/DDBJ whole genome shotgun (WGS) entry which is preliminary data.</text>
</comment>
<proteinExistence type="predicted"/>
<dbReference type="EMBL" id="CM042049">
    <property type="protein sequence ID" value="KAI3746857.1"/>
    <property type="molecule type" value="Genomic_DNA"/>
</dbReference>
<dbReference type="Proteomes" id="UP001055879">
    <property type="component" value="Linkage Group LG03"/>
</dbReference>
<gene>
    <name evidence="1" type="ORF">L6452_09299</name>
</gene>